<proteinExistence type="predicted"/>
<evidence type="ECO:0000313" key="2">
    <source>
        <dbReference type="Proteomes" id="UP001497644"/>
    </source>
</evidence>
<comment type="caution">
    <text evidence="1">The sequence shown here is derived from an EMBL/GenBank/DDBJ whole genome shotgun (WGS) entry which is preliminary data.</text>
</comment>
<protein>
    <submittedName>
        <fullName evidence="1">Uncharacterized protein</fullName>
    </submittedName>
</protein>
<name>A0AAV2MXH0_9HYME</name>
<sequence length="131" mass="15629">MDYKGLWSQQERRRRKFRRWNEKLETLSINELRQKALRYYLPVSTDRNHLINMIMSHFEQNSLIEEMLPLVQHPRAASGRLRVGSCQAEQLVQEMAAVIPPAEIPMLQESMVRIVEILNLCFEQQRHIICR</sequence>
<dbReference type="EMBL" id="CAXIPU020000463">
    <property type="protein sequence ID" value="CAL1672203.1"/>
    <property type="molecule type" value="Genomic_DNA"/>
</dbReference>
<reference evidence="1" key="1">
    <citation type="submission" date="2024-04" db="EMBL/GenBank/DDBJ databases">
        <authorList>
            <consortium name="Molecular Ecology Group"/>
        </authorList>
    </citation>
    <scope>NUCLEOTIDE SEQUENCE</scope>
</reference>
<keyword evidence="2" id="KW-1185">Reference proteome</keyword>
<accession>A0AAV2MXH0</accession>
<gene>
    <name evidence="1" type="ORF">LPLAT_LOCUS5607</name>
</gene>
<organism evidence="1 2">
    <name type="scientific">Lasius platythorax</name>
    <dbReference type="NCBI Taxonomy" id="488582"/>
    <lineage>
        <taxon>Eukaryota</taxon>
        <taxon>Metazoa</taxon>
        <taxon>Ecdysozoa</taxon>
        <taxon>Arthropoda</taxon>
        <taxon>Hexapoda</taxon>
        <taxon>Insecta</taxon>
        <taxon>Pterygota</taxon>
        <taxon>Neoptera</taxon>
        <taxon>Endopterygota</taxon>
        <taxon>Hymenoptera</taxon>
        <taxon>Apocrita</taxon>
        <taxon>Aculeata</taxon>
        <taxon>Formicoidea</taxon>
        <taxon>Formicidae</taxon>
        <taxon>Formicinae</taxon>
        <taxon>Lasius</taxon>
        <taxon>Lasius</taxon>
    </lineage>
</organism>
<dbReference type="AlphaFoldDB" id="A0AAV2MXH0"/>
<evidence type="ECO:0000313" key="1">
    <source>
        <dbReference type="EMBL" id="CAL1672203.1"/>
    </source>
</evidence>
<dbReference type="Proteomes" id="UP001497644">
    <property type="component" value="Unassembled WGS sequence"/>
</dbReference>